<dbReference type="GO" id="GO:0000166">
    <property type="term" value="F:nucleotide binding"/>
    <property type="evidence" value="ECO:0007669"/>
    <property type="project" value="UniProtKB-KW"/>
</dbReference>
<evidence type="ECO:0000256" key="2">
    <source>
        <dbReference type="ARBA" id="ARBA00022729"/>
    </source>
</evidence>
<dbReference type="SUPFAM" id="SSF56300">
    <property type="entry name" value="Metallo-dependent phosphatases"/>
    <property type="match status" value="1"/>
</dbReference>
<dbReference type="InterPro" id="IPR006179">
    <property type="entry name" value="5_nucleotidase/apyrase"/>
</dbReference>
<organism evidence="6 7">
    <name type="scientific">Candidatus Parabacteroides intestinipullorum</name>
    <dbReference type="NCBI Taxonomy" id="2838723"/>
    <lineage>
        <taxon>Bacteria</taxon>
        <taxon>Pseudomonadati</taxon>
        <taxon>Bacteroidota</taxon>
        <taxon>Bacteroidia</taxon>
        <taxon>Bacteroidales</taxon>
        <taxon>Tannerellaceae</taxon>
        <taxon>Parabacteroides</taxon>
    </lineage>
</organism>
<dbReference type="EMBL" id="DXEL01000055">
    <property type="protein sequence ID" value="HIX74936.1"/>
    <property type="molecule type" value="Genomic_DNA"/>
</dbReference>
<sequence length="477" mass="53416">MRRKLILLCVTTLLGITIWANEGKQVVAILSVNDMHASIEHFPKLTALVDSLRGEYPSLLILSAGDNRTGNPLNDAYKEPSYPMTALMNTVGFHASAIGNHEFDAKVSGFVRQVRRSAFRYLCANVEPADSIHVLPYQFFDCEGIRIGILGLTQLGIHGIPDTHPLNVEGLRFIPAENAIERYGKEVRSRSDIAILLSHCGYEHDVALAKRFPDFDLIIGGHTHTCIEGTELHNGVLITQAENKLKYATLIRLVIEDGKVISKEAQLLPVANATSSNEFVEEIVRYFSQDERLEQVLTQAEAPFNNVEELGCLMTDALRMELDADVALQNYGCPRYEQLPAGPITIGDVLRLDPFGNEAMELSLTGQELADMILACRQADRDRPPYVAGIRYEIVVDKQDREKVRDIRLMNEDGTPLDMKRHYKVATSSYVTAISDSKRQDQGRKLFKNCSNLLIDYLSKQPSVNYSGIRRVTEILR</sequence>
<dbReference type="AlphaFoldDB" id="A0A9D2BG46"/>
<dbReference type="SUPFAM" id="SSF55816">
    <property type="entry name" value="5'-nucleotidase (syn. UDP-sugar hydrolase), C-terminal domain"/>
    <property type="match status" value="1"/>
</dbReference>
<dbReference type="PRINTS" id="PR01607">
    <property type="entry name" value="APYRASEFAMLY"/>
</dbReference>
<keyword evidence="2" id="KW-0732">Signal</keyword>
<evidence type="ECO:0000313" key="6">
    <source>
        <dbReference type="EMBL" id="HIX74936.1"/>
    </source>
</evidence>
<gene>
    <name evidence="6" type="ORF">H9977_07895</name>
</gene>
<reference evidence="6" key="2">
    <citation type="submission" date="2021-04" db="EMBL/GenBank/DDBJ databases">
        <authorList>
            <person name="Gilroy R."/>
        </authorList>
    </citation>
    <scope>NUCLEOTIDE SEQUENCE</scope>
    <source>
        <strain evidence="6">ChiGjej6B6-14162</strain>
    </source>
</reference>
<dbReference type="Gene3D" id="3.90.780.10">
    <property type="entry name" value="5'-Nucleotidase, C-terminal domain"/>
    <property type="match status" value="1"/>
</dbReference>
<dbReference type="PANTHER" id="PTHR11575">
    <property type="entry name" value="5'-NUCLEOTIDASE-RELATED"/>
    <property type="match status" value="1"/>
</dbReference>
<evidence type="ECO:0000259" key="5">
    <source>
        <dbReference type="Pfam" id="PF02872"/>
    </source>
</evidence>
<comment type="caution">
    <text evidence="6">The sequence shown here is derived from an EMBL/GenBank/DDBJ whole genome shotgun (WGS) entry which is preliminary data.</text>
</comment>
<dbReference type="Pfam" id="PF02872">
    <property type="entry name" value="5_nucleotid_C"/>
    <property type="match status" value="1"/>
</dbReference>
<dbReference type="PANTHER" id="PTHR11575:SF24">
    <property type="entry name" value="5'-NUCLEOTIDASE"/>
    <property type="match status" value="1"/>
</dbReference>
<feature type="domain" description="5'-Nucleotidase C-terminal" evidence="5">
    <location>
        <begin position="308"/>
        <end position="432"/>
    </location>
</feature>
<name>A0A9D2BG46_9BACT</name>
<reference evidence="6" key="1">
    <citation type="journal article" date="2021" name="PeerJ">
        <title>Extensive microbial diversity within the chicken gut microbiome revealed by metagenomics and culture.</title>
        <authorList>
            <person name="Gilroy R."/>
            <person name="Ravi A."/>
            <person name="Getino M."/>
            <person name="Pursley I."/>
            <person name="Horton D.L."/>
            <person name="Alikhan N.F."/>
            <person name="Baker D."/>
            <person name="Gharbi K."/>
            <person name="Hall N."/>
            <person name="Watson M."/>
            <person name="Adriaenssens E.M."/>
            <person name="Foster-Nyarko E."/>
            <person name="Jarju S."/>
            <person name="Secka A."/>
            <person name="Antonio M."/>
            <person name="Oren A."/>
            <person name="Chaudhuri R.R."/>
            <person name="La Ragione R."/>
            <person name="Hildebrand F."/>
            <person name="Pallen M.J."/>
        </authorList>
    </citation>
    <scope>NUCLEOTIDE SEQUENCE</scope>
    <source>
        <strain evidence="6">ChiGjej6B6-14162</strain>
    </source>
</reference>
<evidence type="ECO:0000256" key="3">
    <source>
        <dbReference type="RuleBase" id="RU362119"/>
    </source>
</evidence>
<dbReference type="Gene3D" id="3.60.21.10">
    <property type="match status" value="1"/>
</dbReference>
<dbReference type="Pfam" id="PF00149">
    <property type="entry name" value="Metallophos"/>
    <property type="match status" value="1"/>
</dbReference>
<evidence type="ECO:0000256" key="1">
    <source>
        <dbReference type="ARBA" id="ARBA00006654"/>
    </source>
</evidence>
<accession>A0A9D2BG46</accession>
<protein>
    <submittedName>
        <fullName evidence="6">Bifunctional metallophosphatase/5'-nucleotidase</fullName>
    </submittedName>
</protein>
<dbReference type="GO" id="GO:0009166">
    <property type="term" value="P:nucleotide catabolic process"/>
    <property type="evidence" value="ECO:0007669"/>
    <property type="project" value="InterPro"/>
</dbReference>
<evidence type="ECO:0000313" key="7">
    <source>
        <dbReference type="Proteomes" id="UP000886740"/>
    </source>
</evidence>
<evidence type="ECO:0000259" key="4">
    <source>
        <dbReference type="Pfam" id="PF00149"/>
    </source>
</evidence>
<dbReference type="InterPro" id="IPR008334">
    <property type="entry name" value="5'-Nucleotdase_C"/>
</dbReference>
<dbReference type="InterPro" id="IPR004843">
    <property type="entry name" value="Calcineurin-like_PHP"/>
</dbReference>
<keyword evidence="3" id="KW-0378">Hydrolase</keyword>
<dbReference type="InterPro" id="IPR029052">
    <property type="entry name" value="Metallo-depent_PP-like"/>
</dbReference>
<dbReference type="InterPro" id="IPR006146">
    <property type="entry name" value="5'-Nucleotdase_CS"/>
</dbReference>
<feature type="domain" description="Calcineurin-like phosphoesterase" evidence="4">
    <location>
        <begin position="29"/>
        <end position="225"/>
    </location>
</feature>
<keyword evidence="3" id="KW-0547">Nucleotide-binding</keyword>
<comment type="similarity">
    <text evidence="1 3">Belongs to the 5'-nucleotidase family.</text>
</comment>
<dbReference type="PROSITE" id="PS00786">
    <property type="entry name" value="5_NUCLEOTIDASE_2"/>
    <property type="match status" value="1"/>
</dbReference>
<proteinExistence type="inferred from homology"/>
<dbReference type="InterPro" id="IPR036907">
    <property type="entry name" value="5'-Nucleotdase_C_sf"/>
</dbReference>
<dbReference type="GO" id="GO:0046872">
    <property type="term" value="F:metal ion binding"/>
    <property type="evidence" value="ECO:0007669"/>
    <property type="project" value="InterPro"/>
</dbReference>
<dbReference type="Proteomes" id="UP000886740">
    <property type="component" value="Unassembled WGS sequence"/>
</dbReference>
<dbReference type="GO" id="GO:0016788">
    <property type="term" value="F:hydrolase activity, acting on ester bonds"/>
    <property type="evidence" value="ECO:0007669"/>
    <property type="project" value="InterPro"/>
</dbReference>